<dbReference type="AlphaFoldDB" id="A0A815ZUT1"/>
<sequence>MQTVSNWVHIKSQGEIAISNFFEQQKKLLRANILKKSDEIDDWHNGIIRLIQEHVAKQKATLQHEYEQQKGRLTAKYRDFMDTLFVYEENHNSKQIEQLIKQCSTLKFELSMFEYPNRNIPFIQLTTTQQSTETKKVEHNINQAKDDLSQITSRDNRNIDTMHHTGVNKTSLAAATSSVTEKINQLSVIPKSTNIHSQIINSNDNKYFDVNDRKDDINMCPTCYMIFPANMTTKERSGHINEHFKES</sequence>
<comment type="caution">
    <text evidence="2">The sequence shown here is derived from an EMBL/GenBank/DDBJ whole genome shotgun (WGS) entry which is preliminary data.</text>
</comment>
<evidence type="ECO:0000313" key="3">
    <source>
        <dbReference type="Proteomes" id="UP000663832"/>
    </source>
</evidence>
<accession>A0A815ZUT1</accession>
<organism evidence="2 3">
    <name type="scientific">Adineta steineri</name>
    <dbReference type="NCBI Taxonomy" id="433720"/>
    <lineage>
        <taxon>Eukaryota</taxon>
        <taxon>Metazoa</taxon>
        <taxon>Spiralia</taxon>
        <taxon>Gnathifera</taxon>
        <taxon>Rotifera</taxon>
        <taxon>Eurotatoria</taxon>
        <taxon>Bdelloidea</taxon>
        <taxon>Adinetida</taxon>
        <taxon>Adinetidae</taxon>
        <taxon>Adineta</taxon>
    </lineage>
</organism>
<dbReference type="EMBL" id="CAJNOI010000667">
    <property type="protein sequence ID" value="CAF1326673.1"/>
    <property type="molecule type" value="Genomic_DNA"/>
</dbReference>
<gene>
    <name evidence="1" type="ORF">BJG266_LOCUS33650</name>
    <name evidence="2" type="ORF">QVE165_LOCUS50818</name>
</gene>
<name>A0A815ZUT1_9BILA</name>
<evidence type="ECO:0000313" key="1">
    <source>
        <dbReference type="EMBL" id="CAF1326673.1"/>
    </source>
</evidence>
<dbReference type="OrthoDB" id="10019195at2759"/>
<dbReference type="Proteomes" id="UP000663877">
    <property type="component" value="Unassembled WGS sequence"/>
</dbReference>
<protein>
    <submittedName>
        <fullName evidence="2">Uncharacterized protein</fullName>
    </submittedName>
</protein>
<reference evidence="2" key="1">
    <citation type="submission" date="2021-02" db="EMBL/GenBank/DDBJ databases">
        <authorList>
            <person name="Nowell W R."/>
        </authorList>
    </citation>
    <scope>NUCLEOTIDE SEQUENCE</scope>
</reference>
<proteinExistence type="predicted"/>
<evidence type="ECO:0000313" key="2">
    <source>
        <dbReference type="EMBL" id="CAF1587430.1"/>
    </source>
</evidence>
<keyword evidence="3" id="KW-1185">Reference proteome</keyword>
<dbReference type="EMBL" id="CAJNOM010001034">
    <property type="protein sequence ID" value="CAF1587430.1"/>
    <property type="molecule type" value="Genomic_DNA"/>
</dbReference>
<dbReference type="Proteomes" id="UP000663832">
    <property type="component" value="Unassembled WGS sequence"/>
</dbReference>